<keyword evidence="1" id="KW-0812">Transmembrane</keyword>
<dbReference type="AlphaFoldDB" id="E9FRN1"/>
<reference evidence="3 4" key="1">
    <citation type="journal article" date="2011" name="Science">
        <title>The ecoresponsive genome of Daphnia pulex.</title>
        <authorList>
            <person name="Colbourne J.K."/>
            <person name="Pfrender M.E."/>
            <person name="Gilbert D."/>
            <person name="Thomas W.K."/>
            <person name="Tucker A."/>
            <person name="Oakley T.H."/>
            <person name="Tokishita S."/>
            <person name="Aerts A."/>
            <person name="Arnold G.J."/>
            <person name="Basu M.K."/>
            <person name="Bauer D.J."/>
            <person name="Caceres C.E."/>
            <person name="Carmel L."/>
            <person name="Casola C."/>
            <person name="Choi J.H."/>
            <person name="Detter J.C."/>
            <person name="Dong Q."/>
            <person name="Dusheyko S."/>
            <person name="Eads B.D."/>
            <person name="Frohlich T."/>
            <person name="Geiler-Samerotte K.A."/>
            <person name="Gerlach D."/>
            <person name="Hatcher P."/>
            <person name="Jogdeo S."/>
            <person name="Krijgsveld J."/>
            <person name="Kriventseva E.V."/>
            <person name="Kultz D."/>
            <person name="Laforsch C."/>
            <person name="Lindquist E."/>
            <person name="Lopez J."/>
            <person name="Manak J.R."/>
            <person name="Muller J."/>
            <person name="Pangilinan J."/>
            <person name="Patwardhan R.P."/>
            <person name="Pitluck S."/>
            <person name="Pritham E.J."/>
            <person name="Rechtsteiner A."/>
            <person name="Rho M."/>
            <person name="Rogozin I.B."/>
            <person name="Sakarya O."/>
            <person name="Salamov A."/>
            <person name="Schaack S."/>
            <person name="Shapiro H."/>
            <person name="Shiga Y."/>
            <person name="Skalitzky C."/>
            <person name="Smith Z."/>
            <person name="Souvorov A."/>
            <person name="Sung W."/>
            <person name="Tang Z."/>
            <person name="Tsuchiya D."/>
            <person name="Tu H."/>
            <person name="Vos H."/>
            <person name="Wang M."/>
            <person name="Wolf Y.I."/>
            <person name="Yamagata H."/>
            <person name="Yamada T."/>
            <person name="Ye Y."/>
            <person name="Shaw J.R."/>
            <person name="Andrews J."/>
            <person name="Crease T.J."/>
            <person name="Tang H."/>
            <person name="Lucas S.M."/>
            <person name="Robertson H.M."/>
            <person name="Bork P."/>
            <person name="Koonin E.V."/>
            <person name="Zdobnov E.M."/>
            <person name="Grigoriev I.V."/>
            <person name="Lynch M."/>
            <person name="Boore J.L."/>
        </authorList>
    </citation>
    <scope>NUCLEOTIDE SEQUENCE [LARGE SCALE GENOMIC DNA]</scope>
</reference>
<keyword evidence="2" id="KW-0732">Signal</keyword>
<evidence type="ECO:0000313" key="4">
    <source>
        <dbReference type="Proteomes" id="UP000000305"/>
    </source>
</evidence>
<dbReference type="InParanoid" id="E9FRN1"/>
<dbReference type="EMBL" id="GL732523">
    <property type="protein sequence ID" value="EFX89881.1"/>
    <property type="molecule type" value="Genomic_DNA"/>
</dbReference>
<dbReference type="KEGG" id="dpx:DAPPUDRAFT_299990"/>
<protein>
    <submittedName>
        <fullName evidence="3">Uncharacterized protein</fullName>
    </submittedName>
</protein>
<accession>E9FRN1</accession>
<proteinExistence type="predicted"/>
<organism evidence="3 4">
    <name type="scientific">Daphnia pulex</name>
    <name type="common">Water flea</name>
    <dbReference type="NCBI Taxonomy" id="6669"/>
    <lineage>
        <taxon>Eukaryota</taxon>
        <taxon>Metazoa</taxon>
        <taxon>Ecdysozoa</taxon>
        <taxon>Arthropoda</taxon>
        <taxon>Crustacea</taxon>
        <taxon>Branchiopoda</taxon>
        <taxon>Diplostraca</taxon>
        <taxon>Cladocera</taxon>
        <taxon>Anomopoda</taxon>
        <taxon>Daphniidae</taxon>
        <taxon>Daphnia</taxon>
    </lineage>
</organism>
<dbReference type="OrthoDB" id="10504247at2759"/>
<feature type="signal peptide" evidence="2">
    <location>
        <begin position="1"/>
        <end position="26"/>
    </location>
</feature>
<evidence type="ECO:0000256" key="1">
    <source>
        <dbReference type="SAM" id="Phobius"/>
    </source>
</evidence>
<keyword evidence="1" id="KW-1133">Transmembrane helix</keyword>
<evidence type="ECO:0000313" key="3">
    <source>
        <dbReference type="EMBL" id="EFX89881.1"/>
    </source>
</evidence>
<evidence type="ECO:0000256" key="2">
    <source>
        <dbReference type="SAM" id="SignalP"/>
    </source>
</evidence>
<feature type="transmembrane region" description="Helical" evidence="1">
    <location>
        <begin position="179"/>
        <end position="203"/>
    </location>
</feature>
<sequence>MNCLSDKYFWLMLYLLLASTRDSATSSTADPAVHPVPVFQQNSAEALGHQLKIQEALRTDILNTSCAQAPITINSTAITFLPIVHQHQPTFPASTQLPALYPYYQNESSIHSVDYNVPEMAKMLSHRKAGRDVIPYVKRSGNVITRAWKKLPVIRREPSKEPTYNLGTRLKAAVGFVTYVPLLICCTAFFFNVLILGALAVGYNVWDLTTLGQGAVRKRGMGNWYATVDLNKFDYKKIFSFDFFLSSDHSRTLATLAAHVQKALIDYKHSLKSDVPTSRSYLANPAG</sequence>
<dbReference type="HOGENOM" id="CLU_970632_0_0_1"/>
<gene>
    <name evidence="3" type="ORF">DAPPUDRAFT_299990</name>
</gene>
<keyword evidence="4" id="KW-1185">Reference proteome</keyword>
<feature type="chain" id="PRO_5003240254" evidence="2">
    <location>
        <begin position="27"/>
        <end position="287"/>
    </location>
</feature>
<dbReference type="Proteomes" id="UP000000305">
    <property type="component" value="Unassembled WGS sequence"/>
</dbReference>
<keyword evidence="1" id="KW-0472">Membrane</keyword>
<name>E9FRN1_DAPPU</name>